<feature type="binding site" evidence="7">
    <location>
        <position position="176"/>
    </location>
    <ligand>
        <name>substrate</name>
    </ligand>
</feature>
<feature type="binding site" evidence="7">
    <location>
        <position position="343"/>
    </location>
    <ligand>
        <name>substrate</name>
    </ligand>
</feature>
<evidence type="ECO:0000313" key="10">
    <source>
        <dbReference type="EMBL" id="MDO6577170.1"/>
    </source>
</evidence>
<feature type="binding site" evidence="7">
    <location>
        <position position="338"/>
    </location>
    <ligand>
        <name>substrate</name>
    </ligand>
</feature>
<dbReference type="InterPro" id="IPR036291">
    <property type="entry name" value="NAD(P)-bd_dom_sf"/>
</dbReference>
<dbReference type="GO" id="GO:0004345">
    <property type="term" value="F:glucose-6-phosphate dehydrogenase activity"/>
    <property type="evidence" value="ECO:0007669"/>
    <property type="project" value="UniProtKB-UniRule"/>
</dbReference>
<dbReference type="Proteomes" id="UP001170717">
    <property type="component" value="Unassembled WGS sequence"/>
</dbReference>
<proteinExistence type="inferred from homology"/>
<dbReference type="SUPFAM" id="SSF51735">
    <property type="entry name" value="NAD(P)-binding Rossmann-fold domains"/>
    <property type="match status" value="1"/>
</dbReference>
<dbReference type="AlphaFoldDB" id="A0AAW7Z2A7"/>
<comment type="function">
    <text evidence="7">Catalyzes the oxidation of glucose 6-phosphate to 6-phosphogluconolactone.</text>
</comment>
<dbReference type="GO" id="GO:0006006">
    <property type="term" value="P:glucose metabolic process"/>
    <property type="evidence" value="ECO:0007669"/>
    <property type="project" value="UniProtKB-KW"/>
</dbReference>
<evidence type="ECO:0000256" key="5">
    <source>
        <dbReference type="ARBA" id="ARBA00023002"/>
    </source>
</evidence>
<evidence type="ECO:0000256" key="1">
    <source>
        <dbReference type="ARBA" id="ARBA00004937"/>
    </source>
</evidence>
<name>A0AAW7Z2A7_9ALTE</name>
<dbReference type="NCBIfam" id="TIGR00871">
    <property type="entry name" value="zwf"/>
    <property type="match status" value="1"/>
</dbReference>
<dbReference type="Gene3D" id="3.40.50.720">
    <property type="entry name" value="NAD(P)-binding Rossmann-like Domain"/>
    <property type="match status" value="1"/>
</dbReference>
<dbReference type="SUPFAM" id="SSF55347">
    <property type="entry name" value="Glyceraldehyde-3-phosphate dehydrogenase-like, C-terminal domain"/>
    <property type="match status" value="1"/>
</dbReference>
<comment type="catalytic activity">
    <reaction evidence="7">
        <text>D-glucose 6-phosphate + NADP(+) = 6-phospho-D-glucono-1,5-lactone + NADPH + H(+)</text>
        <dbReference type="Rhea" id="RHEA:15841"/>
        <dbReference type="ChEBI" id="CHEBI:15378"/>
        <dbReference type="ChEBI" id="CHEBI:57783"/>
        <dbReference type="ChEBI" id="CHEBI:57955"/>
        <dbReference type="ChEBI" id="CHEBI:58349"/>
        <dbReference type="ChEBI" id="CHEBI:61548"/>
        <dbReference type="EC" id="1.1.1.49"/>
    </reaction>
</comment>
<dbReference type="EMBL" id="JAUOQI010000004">
    <property type="protein sequence ID" value="MDO6577170.1"/>
    <property type="molecule type" value="Genomic_DNA"/>
</dbReference>
<keyword evidence="4 7" id="KW-0521">NADP</keyword>
<sequence>MVLENSYEPCDFVLFGTLGDLSRRKLLPSLYQLEKAELIHPDTTIVGVARHEMELKDYIAEVHANLVKFGDKELCEETWERMKGRLHYACVDMKDIGSYCVLEDHVDPARTMVCYLATPPSIYGDICRGLHGCKIIDSSVRVVLEKPIGHDLESSKVINEQVAEYFDEKQIYRIDHYLGKETVLNLVALRFANSIFATNWDHNCIDHVQISVAESVGIEGRWGYFDDAGQMRDMVQNHLLQILSLVAMEPPTTLDADSIRDEKLKVLKALRPINSSNISDSTVRGQYTAGFVKGEEVPGYLEEEGANTQSRTETFIAIKAEIDNWRWAGVPFYLRTGKRMPSKVSEVVIYFKRQPHNLFGDSFKNLPPNKLVIRLQPDEGVEITVMNKVPGLTSSGSMDLQKSKLNLSFSEAFADDRIPDAYEKLLLEVMLGNQALFVRRDEIEQAWTWVDSILEAWKSSNEPPEPYQAGTWGPVDSIGLLARANRSWYESKTVKKKK</sequence>
<dbReference type="GO" id="GO:0050661">
    <property type="term" value="F:NADP binding"/>
    <property type="evidence" value="ECO:0007669"/>
    <property type="project" value="UniProtKB-UniRule"/>
</dbReference>
<comment type="caution">
    <text evidence="7">Lacks conserved residue(s) required for the propagation of feature annotation.</text>
</comment>
<dbReference type="GO" id="GO:0005829">
    <property type="term" value="C:cytosol"/>
    <property type="evidence" value="ECO:0007669"/>
    <property type="project" value="TreeGrafter"/>
</dbReference>
<evidence type="ECO:0000256" key="3">
    <source>
        <dbReference type="ARBA" id="ARBA00022526"/>
    </source>
</evidence>
<dbReference type="NCBIfam" id="NF009492">
    <property type="entry name" value="PRK12853.1-3"/>
    <property type="match status" value="1"/>
</dbReference>
<dbReference type="InterPro" id="IPR022675">
    <property type="entry name" value="G6P_DH_C"/>
</dbReference>
<dbReference type="InterPro" id="IPR022674">
    <property type="entry name" value="G6P_DH_NAD-bd"/>
</dbReference>
<reference evidence="10" key="1">
    <citation type="submission" date="2023-07" db="EMBL/GenBank/DDBJ databases">
        <title>Genome content predicts the carbon catabolic preferences of heterotrophic bacteria.</title>
        <authorList>
            <person name="Gralka M."/>
        </authorList>
    </citation>
    <scope>NUCLEOTIDE SEQUENCE</scope>
    <source>
        <strain evidence="10">F2M12</strain>
    </source>
</reference>
<dbReference type="HAMAP" id="MF_00966">
    <property type="entry name" value="G6PD"/>
    <property type="match status" value="1"/>
</dbReference>
<comment type="caution">
    <text evidence="10">The sequence shown here is derived from an EMBL/GenBank/DDBJ whole genome shotgun (WGS) entry which is preliminary data.</text>
</comment>
<evidence type="ECO:0000256" key="7">
    <source>
        <dbReference type="HAMAP-Rule" id="MF_00966"/>
    </source>
</evidence>
<evidence type="ECO:0000313" key="11">
    <source>
        <dbReference type="Proteomes" id="UP001170717"/>
    </source>
</evidence>
<feature type="binding site" evidence="7">
    <location>
        <position position="214"/>
    </location>
    <ligand>
        <name>substrate</name>
    </ligand>
</feature>
<dbReference type="PIRSF" id="PIRSF000110">
    <property type="entry name" value="G6PD"/>
    <property type="match status" value="1"/>
</dbReference>
<comment type="similarity">
    <text evidence="2 7">Belongs to the glucose-6-phosphate dehydrogenase family.</text>
</comment>
<feature type="domain" description="Glucose-6-phosphate dehydrogenase C-terminal" evidence="9">
    <location>
        <begin position="188"/>
        <end position="488"/>
    </location>
</feature>
<dbReference type="PANTHER" id="PTHR23429">
    <property type="entry name" value="GLUCOSE-6-PHOSPHATE 1-DEHYDROGENASE G6PD"/>
    <property type="match status" value="1"/>
</dbReference>
<dbReference type="Gene3D" id="3.30.360.10">
    <property type="entry name" value="Dihydrodipicolinate Reductase, domain 2"/>
    <property type="match status" value="1"/>
</dbReference>
<evidence type="ECO:0000259" key="9">
    <source>
        <dbReference type="Pfam" id="PF02781"/>
    </source>
</evidence>
<dbReference type="FunFam" id="3.30.360.10:FF:000011">
    <property type="entry name" value="Glucose-6-phosphate 1-dehydrogenase"/>
    <property type="match status" value="1"/>
</dbReference>
<dbReference type="Pfam" id="PF02781">
    <property type="entry name" value="G6PD_C"/>
    <property type="match status" value="1"/>
</dbReference>
<dbReference type="PRINTS" id="PR00079">
    <property type="entry name" value="G6PDHDRGNASE"/>
</dbReference>
<gene>
    <name evidence="7 10" type="primary">zwf</name>
    <name evidence="10" type="ORF">Q4527_07185</name>
</gene>
<feature type="binding site" evidence="7">
    <location>
        <position position="180"/>
    </location>
    <ligand>
        <name>substrate</name>
    </ligand>
</feature>
<dbReference type="InterPro" id="IPR001282">
    <property type="entry name" value="G6P_DH"/>
</dbReference>
<feature type="domain" description="Glucose-6-phosphate dehydrogenase NAD-binding" evidence="8">
    <location>
        <begin position="13"/>
        <end position="185"/>
    </location>
</feature>
<keyword evidence="5 7" id="KW-0560">Oxidoreductase</keyword>
<comment type="pathway">
    <text evidence="1 7">Carbohydrate degradation; pentose phosphate pathway; D-ribulose 5-phosphate from D-glucose 6-phosphate (oxidative stage): step 1/3.</text>
</comment>
<dbReference type="GO" id="GO:0009051">
    <property type="term" value="P:pentose-phosphate shunt, oxidative branch"/>
    <property type="evidence" value="ECO:0007669"/>
    <property type="project" value="TreeGrafter"/>
</dbReference>
<protein>
    <recommendedName>
        <fullName evidence="7">Glucose-6-phosphate 1-dehydrogenase</fullName>
        <shortName evidence="7">G6PD</shortName>
        <ecNumber evidence="7">1.1.1.49</ecNumber>
    </recommendedName>
</protein>
<dbReference type="PROSITE" id="PS00069">
    <property type="entry name" value="G6P_DEHYDROGENASE"/>
    <property type="match status" value="1"/>
</dbReference>
<feature type="active site" description="Proton acceptor" evidence="7">
    <location>
        <position position="238"/>
    </location>
</feature>
<dbReference type="Pfam" id="PF00479">
    <property type="entry name" value="G6PD_N"/>
    <property type="match status" value="1"/>
</dbReference>
<evidence type="ECO:0000256" key="2">
    <source>
        <dbReference type="ARBA" id="ARBA00009975"/>
    </source>
</evidence>
<feature type="binding site" evidence="7">
    <location>
        <position position="233"/>
    </location>
    <ligand>
        <name>substrate</name>
    </ligand>
</feature>
<dbReference type="PANTHER" id="PTHR23429:SF0">
    <property type="entry name" value="GLUCOSE-6-PHOSPHATE 1-DEHYDROGENASE"/>
    <property type="match status" value="1"/>
</dbReference>
<organism evidence="10 11">
    <name type="scientific">Alteromonas stellipolaris</name>
    <dbReference type="NCBI Taxonomy" id="233316"/>
    <lineage>
        <taxon>Bacteria</taxon>
        <taxon>Pseudomonadati</taxon>
        <taxon>Pseudomonadota</taxon>
        <taxon>Gammaproteobacteria</taxon>
        <taxon>Alteromonadales</taxon>
        <taxon>Alteromonadaceae</taxon>
        <taxon>Alteromonas/Salinimonas group</taxon>
        <taxon>Alteromonas</taxon>
    </lineage>
</organism>
<keyword evidence="3 7" id="KW-0313">Glucose metabolism</keyword>
<keyword evidence="6 7" id="KW-0119">Carbohydrate metabolism</keyword>
<dbReference type="InterPro" id="IPR019796">
    <property type="entry name" value="G6P_DH_AS"/>
</dbReference>
<evidence type="ECO:0000256" key="4">
    <source>
        <dbReference type="ARBA" id="ARBA00022857"/>
    </source>
</evidence>
<evidence type="ECO:0000259" key="8">
    <source>
        <dbReference type="Pfam" id="PF00479"/>
    </source>
</evidence>
<dbReference type="RefSeq" id="WP_303538287.1">
    <property type="nucleotide sequence ID" value="NZ_JAUOQI010000004.1"/>
</dbReference>
<accession>A0AAW7Z2A7</accession>
<dbReference type="EC" id="1.1.1.49" evidence="7"/>
<feature type="binding site" evidence="7">
    <location>
        <position position="146"/>
    </location>
    <ligand>
        <name>NADP(+)</name>
        <dbReference type="ChEBI" id="CHEBI:58349"/>
    </ligand>
</feature>
<feature type="binding site" evidence="7">
    <location>
        <position position="50"/>
    </location>
    <ligand>
        <name>NADP(+)</name>
        <dbReference type="ChEBI" id="CHEBI:58349"/>
    </ligand>
</feature>
<evidence type="ECO:0000256" key="6">
    <source>
        <dbReference type="ARBA" id="ARBA00023277"/>
    </source>
</evidence>